<reference evidence="2 3" key="1">
    <citation type="submission" date="2019-04" db="EMBL/GenBank/DDBJ databases">
        <title>Comparative genomics and transcriptomics to analyze fruiting body development in filamentous ascomycetes.</title>
        <authorList>
            <consortium name="DOE Joint Genome Institute"/>
            <person name="Lutkenhaus R."/>
            <person name="Traeger S."/>
            <person name="Breuer J."/>
            <person name="Kuo A."/>
            <person name="Lipzen A."/>
            <person name="Pangilinan J."/>
            <person name="Dilworth D."/>
            <person name="Sandor L."/>
            <person name="Poggeler S."/>
            <person name="Barry K."/>
            <person name="Grigoriev I.V."/>
            <person name="Nowrousian M."/>
        </authorList>
    </citation>
    <scope>NUCLEOTIDE SEQUENCE [LARGE SCALE GENOMIC DNA]</scope>
    <source>
        <strain evidence="2 3">CBS 389.68</strain>
    </source>
</reference>
<feature type="region of interest" description="Disordered" evidence="1">
    <location>
        <begin position="53"/>
        <end position="124"/>
    </location>
</feature>
<sequence>MAGTDLGSEFTNEANSTPIHHYSSSETSTLATMCSLSSTLTGSTVLSIESTTSTGTACVSAPSSLSKQDSTIDRKSTGGTKSCFEHDIGSPEPQSTTSTEIWWRDTTPGPNTEIEPNPDTKTLGPGTTITMSGAATNILDETGSTEFGSPRDSGVYVSDSNVAKPDSPNPPISLITTSSALSDSSTSSADTVATISTISTAATGISVASTSKQPTIQFQLPPKPTQSPETSSETPHQTSSTPTRTPTAKPKLYPKEHYPSRSRSRSPSPSPHQDPPTPHRKHKPFRNLVKHLLSPFRHHLSISEAALTHDDTLTTGWVCCRCQHYNTPYPFRKFHLPWLHGRGPQCGRCSRHRKCGSACQMKLFLHSGKLAQRKLAKKAELLEDWVRENEGWEEKKFDWKEQI</sequence>
<accession>A0A4S2N5S8</accession>
<name>A0A4S2N5S8_9PEZI</name>
<dbReference type="Proteomes" id="UP000298138">
    <property type="component" value="Unassembled WGS sequence"/>
</dbReference>
<proteinExistence type="predicted"/>
<gene>
    <name evidence="2" type="ORF">EX30DRAFT_5037</name>
</gene>
<protein>
    <submittedName>
        <fullName evidence="2">Uncharacterized protein</fullName>
    </submittedName>
</protein>
<evidence type="ECO:0000256" key="1">
    <source>
        <dbReference type="SAM" id="MobiDB-lite"/>
    </source>
</evidence>
<organism evidence="2 3">
    <name type="scientific">Ascodesmis nigricans</name>
    <dbReference type="NCBI Taxonomy" id="341454"/>
    <lineage>
        <taxon>Eukaryota</taxon>
        <taxon>Fungi</taxon>
        <taxon>Dikarya</taxon>
        <taxon>Ascomycota</taxon>
        <taxon>Pezizomycotina</taxon>
        <taxon>Pezizomycetes</taxon>
        <taxon>Pezizales</taxon>
        <taxon>Ascodesmidaceae</taxon>
        <taxon>Ascodesmis</taxon>
    </lineage>
</organism>
<feature type="region of interest" description="Disordered" evidence="1">
    <location>
        <begin position="1"/>
        <end position="22"/>
    </location>
</feature>
<evidence type="ECO:0000313" key="2">
    <source>
        <dbReference type="EMBL" id="TGZ84648.1"/>
    </source>
</evidence>
<evidence type="ECO:0000313" key="3">
    <source>
        <dbReference type="Proteomes" id="UP000298138"/>
    </source>
</evidence>
<dbReference type="AlphaFoldDB" id="A0A4S2N5S8"/>
<feature type="region of interest" description="Disordered" evidence="1">
    <location>
        <begin position="210"/>
        <end position="283"/>
    </location>
</feature>
<dbReference type="EMBL" id="ML220112">
    <property type="protein sequence ID" value="TGZ84648.1"/>
    <property type="molecule type" value="Genomic_DNA"/>
</dbReference>
<keyword evidence="3" id="KW-1185">Reference proteome</keyword>
<feature type="region of interest" description="Disordered" evidence="1">
    <location>
        <begin position="140"/>
        <end position="186"/>
    </location>
</feature>
<feature type="compositionally biased region" description="Polar residues" evidence="1">
    <location>
        <begin position="226"/>
        <end position="246"/>
    </location>
</feature>
<feature type="compositionally biased region" description="Polar residues" evidence="1">
    <location>
        <begin position="53"/>
        <end position="69"/>
    </location>
</feature>
<feature type="compositionally biased region" description="Low complexity" evidence="1">
    <location>
        <begin position="172"/>
        <end position="186"/>
    </location>
</feature>
<dbReference type="InParanoid" id="A0A4S2N5S8"/>
<feature type="compositionally biased region" description="Polar residues" evidence="1">
    <location>
        <begin position="9"/>
        <end position="22"/>
    </location>
</feature>